<dbReference type="PROSITE" id="PS51379">
    <property type="entry name" value="4FE4S_FER_2"/>
    <property type="match status" value="2"/>
</dbReference>
<dbReference type="HOGENOM" id="CLU_069541_0_0_6"/>
<keyword evidence="3" id="KW-0408">Iron</keyword>
<feature type="domain" description="4Fe-4S ferredoxin-type" evidence="5">
    <location>
        <begin position="181"/>
        <end position="210"/>
    </location>
</feature>
<keyword evidence="1" id="KW-0004">4Fe-4S</keyword>
<proteinExistence type="predicted"/>
<dbReference type="eggNOG" id="COG2768">
    <property type="taxonomic scope" value="Bacteria"/>
</dbReference>
<evidence type="ECO:0000313" key="7">
    <source>
        <dbReference type="Proteomes" id="UP000018458"/>
    </source>
</evidence>
<evidence type="ECO:0000256" key="1">
    <source>
        <dbReference type="ARBA" id="ARBA00022485"/>
    </source>
</evidence>
<dbReference type="PANTHER" id="PTHR43687:SF1">
    <property type="entry name" value="FERREDOXIN III"/>
    <property type="match status" value="1"/>
</dbReference>
<dbReference type="InterPro" id="IPR029039">
    <property type="entry name" value="Flavoprotein-like_sf"/>
</dbReference>
<keyword evidence="7" id="KW-1185">Reference proteome</keyword>
<dbReference type="PROSITE" id="PS00198">
    <property type="entry name" value="4FE4S_FER_1"/>
    <property type="match status" value="1"/>
</dbReference>
<dbReference type="RefSeq" id="WP_009143014.1">
    <property type="nucleotide sequence ID" value="NZ_GL830973.1"/>
</dbReference>
<dbReference type="Gene3D" id="3.30.70.20">
    <property type="match status" value="1"/>
</dbReference>
<dbReference type="AlphaFoldDB" id="E8LJA4"/>
<evidence type="ECO:0000256" key="3">
    <source>
        <dbReference type="ARBA" id="ARBA00023004"/>
    </source>
</evidence>
<dbReference type="SUPFAM" id="SSF52218">
    <property type="entry name" value="Flavoproteins"/>
    <property type="match status" value="1"/>
</dbReference>
<comment type="caution">
    <text evidence="6">The sequence shown here is derived from an EMBL/GenBank/DDBJ whole genome shotgun (WGS) entry which is preliminary data.</text>
</comment>
<keyword evidence="2" id="KW-0479">Metal-binding</keyword>
<dbReference type="OrthoDB" id="9811700at2"/>
<accession>E8LJA4</accession>
<name>E8LJA4_SUCHY</name>
<keyword evidence="4" id="KW-0411">Iron-sulfur</keyword>
<dbReference type="InterPro" id="IPR017896">
    <property type="entry name" value="4Fe4S_Fe-S-bd"/>
</dbReference>
<dbReference type="PANTHER" id="PTHR43687">
    <property type="entry name" value="ADENYLYLSULFATE REDUCTASE, BETA SUBUNIT"/>
    <property type="match status" value="1"/>
</dbReference>
<evidence type="ECO:0000256" key="4">
    <source>
        <dbReference type="ARBA" id="ARBA00023014"/>
    </source>
</evidence>
<dbReference type="STRING" id="762983.HMPREF9444_00803"/>
<feature type="domain" description="4Fe-4S ferredoxin-type" evidence="5">
    <location>
        <begin position="211"/>
        <end position="240"/>
    </location>
</feature>
<protein>
    <submittedName>
        <fullName evidence="6">4Fe-4S binding domain protein</fullName>
    </submittedName>
</protein>
<evidence type="ECO:0000313" key="6">
    <source>
        <dbReference type="EMBL" id="EFY07434.1"/>
    </source>
</evidence>
<dbReference type="Gene3D" id="3.40.50.360">
    <property type="match status" value="1"/>
</dbReference>
<dbReference type="Pfam" id="PF12800">
    <property type="entry name" value="Fer4_4"/>
    <property type="match status" value="2"/>
</dbReference>
<evidence type="ECO:0000259" key="5">
    <source>
        <dbReference type="PROSITE" id="PS51379"/>
    </source>
</evidence>
<organism evidence="6 7">
    <name type="scientific">Succinatimonas hippei (strain DSM 22608 / JCM 16073 / KCTC 15190 / YIT 12066)</name>
    <dbReference type="NCBI Taxonomy" id="762983"/>
    <lineage>
        <taxon>Bacteria</taxon>
        <taxon>Pseudomonadati</taxon>
        <taxon>Pseudomonadota</taxon>
        <taxon>Gammaproteobacteria</taxon>
        <taxon>Aeromonadales</taxon>
        <taxon>Succinivibrionaceae</taxon>
        <taxon>Succinatimonas</taxon>
    </lineage>
</organism>
<sequence>MQINKVIVAYMSPTGGVKKVARAIAEGFEQQIDNVSTINFITPRFRALQTSLTADTLFIFCFPVYFGRMPQCIYDWKSLKGNGAPAFIVNVYGNRLCEDAPREASDFLTAHDFKVIGYSESVAEHSQERKLAHGRPDAQDIADLKTMAADVYHKACAYEGDITFDFHNDTPYKPYGLVPFVPMKLTDEDCANCKVCIKICPMGIIDPDTCSVLDENKEKCMGCRACIAVCKKKIRGIPPQALEKIAQKMSVVMANNSERKPNRYFLV</sequence>
<dbReference type="GO" id="GO:0046872">
    <property type="term" value="F:metal ion binding"/>
    <property type="evidence" value="ECO:0007669"/>
    <property type="project" value="UniProtKB-KW"/>
</dbReference>
<dbReference type="EMBL" id="AEVO01000036">
    <property type="protein sequence ID" value="EFY07434.1"/>
    <property type="molecule type" value="Genomic_DNA"/>
</dbReference>
<dbReference type="SUPFAM" id="SSF54862">
    <property type="entry name" value="4Fe-4S ferredoxins"/>
    <property type="match status" value="1"/>
</dbReference>
<evidence type="ECO:0000256" key="2">
    <source>
        <dbReference type="ARBA" id="ARBA00022723"/>
    </source>
</evidence>
<dbReference type="GO" id="GO:0051539">
    <property type="term" value="F:4 iron, 4 sulfur cluster binding"/>
    <property type="evidence" value="ECO:0007669"/>
    <property type="project" value="UniProtKB-KW"/>
</dbReference>
<gene>
    <name evidence="6" type="ORF">HMPREF9444_00803</name>
</gene>
<dbReference type="InterPro" id="IPR050572">
    <property type="entry name" value="Fe-S_Ferredoxin"/>
</dbReference>
<dbReference type="Proteomes" id="UP000018458">
    <property type="component" value="Unassembled WGS sequence"/>
</dbReference>
<reference evidence="6 7" key="1">
    <citation type="submission" date="2011-01" db="EMBL/GenBank/DDBJ databases">
        <authorList>
            <person name="Weinstock G."/>
            <person name="Sodergren E."/>
            <person name="Clifton S."/>
            <person name="Fulton L."/>
            <person name="Fulton B."/>
            <person name="Courtney L."/>
            <person name="Fronick C."/>
            <person name="Harrison M."/>
            <person name="Strong C."/>
            <person name="Farmer C."/>
            <person name="Delahaunty K."/>
            <person name="Markovic C."/>
            <person name="Hall O."/>
            <person name="Minx P."/>
            <person name="Tomlinson C."/>
            <person name="Mitreva M."/>
            <person name="Hou S."/>
            <person name="Chen J."/>
            <person name="Wollam A."/>
            <person name="Pepin K.H."/>
            <person name="Johnson M."/>
            <person name="Bhonagiri V."/>
            <person name="Zhang X."/>
            <person name="Suruliraj S."/>
            <person name="Warren W."/>
            <person name="Chinwalla A."/>
            <person name="Mardis E.R."/>
            <person name="Wilson R.K."/>
        </authorList>
    </citation>
    <scope>NUCLEOTIDE SEQUENCE [LARGE SCALE GENOMIC DNA]</scope>
    <source>
        <strain evidence="7">DSM 22608 / JCM 16073 / KCTC 15190 / YIT 12066</strain>
    </source>
</reference>
<dbReference type="InterPro" id="IPR017900">
    <property type="entry name" value="4Fe4S_Fe_S_CS"/>
</dbReference>